<feature type="domain" description="Cas12f1-like TNB" evidence="2">
    <location>
        <begin position="268"/>
        <end position="332"/>
    </location>
</feature>
<protein>
    <recommendedName>
        <fullName evidence="2">Cas12f1-like TNB domain-containing protein</fullName>
    </recommendedName>
</protein>
<accession>X1EXZ7</accession>
<evidence type="ECO:0000259" key="2">
    <source>
        <dbReference type="Pfam" id="PF07282"/>
    </source>
</evidence>
<dbReference type="AlphaFoldDB" id="X1EXZ7"/>
<evidence type="ECO:0000313" key="3">
    <source>
        <dbReference type="EMBL" id="GAH25195.1"/>
    </source>
</evidence>
<sequence>MIKTYKLRIYPNDSKAKELNALISFWQEEVNHKIKIFWDFNKVEGSYPPKEYTKGGRLIRDASVKAWQTVKGAKKAEQKERPFFNEKEIDLNEFSAHVIQDFTTKKFDLWLNVISLDSKQGRGNSKRIKLPCKKHREFNKALEIGELRKSFKISRDGKNYYATFFFVVPEFTKANNRIVGIDVGMTHPAVMSDGRKFGDELRNLRIRTKWRQYNRGLSAYKQGLNIIAKKIVSAYPDCNFAVERLLFKGKGKRSRRFRRNNNTWAYAYLSHRLEEIGKEKGFLLHKVNPAYSSQQCPVCGFTSRSNRISSEDFCCGQCGFKGDADRIGALNLCERVGRNIRSDTEIIGCDILSMRLGTEIEKLSEKGIPAKITP</sequence>
<keyword evidence="1" id="KW-0238">DNA-binding</keyword>
<dbReference type="InterPro" id="IPR010095">
    <property type="entry name" value="Cas12f1-like_TNB"/>
</dbReference>
<name>X1EXZ7_9ZZZZ</name>
<dbReference type="GO" id="GO:0003677">
    <property type="term" value="F:DNA binding"/>
    <property type="evidence" value="ECO:0007669"/>
    <property type="project" value="UniProtKB-KW"/>
</dbReference>
<dbReference type="EMBL" id="BARU01000007">
    <property type="protein sequence ID" value="GAH25195.1"/>
    <property type="molecule type" value="Genomic_DNA"/>
</dbReference>
<comment type="caution">
    <text evidence="3">The sequence shown here is derived from an EMBL/GenBank/DDBJ whole genome shotgun (WGS) entry which is preliminary data.</text>
</comment>
<organism evidence="3">
    <name type="scientific">marine sediment metagenome</name>
    <dbReference type="NCBI Taxonomy" id="412755"/>
    <lineage>
        <taxon>unclassified sequences</taxon>
        <taxon>metagenomes</taxon>
        <taxon>ecological metagenomes</taxon>
    </lineage>
</organism>
<evidence type="ECO:0000256" key="1">
    <source>
        <dbReference type="ARBA" id="ARBA00023125"/>
    </source>
</evidence>
<dbReference type="Pfam" id="PF07282">
    <property type="entry name" value="Cas12f1-like_TNB"/>
    <property type="match status" value="1"/>
</dbReference>
<reference evidence="3" key="1">
    <citation type="journal article" date="2014" name="Front. Microbiol.">
        <title>High frequency of phylogenetically diverse reductive dehalogenase-homologous genes in deep subseafloor sedimentary metagenomes.</title>
        <authorList>
            <person name="Kawai M."/>
            <person name="Futagami T."/>
            <person name="Toyoda A."/>
            <person name="Takaki Y."/>
            <person name="Nishi S."/>
            <person name="Hori S."/>
            <person name="Arai W."/>
            <person name="Tsubouchi T."/>
            <person name="Morono Y."/>
            <person name="Uchiyama I."/>
            <person name="Ito T."/>
            <person name="Fujiyama A."/>
            <person name="Inagaki F."/>
            <person name="Takami H."/>
        </authorList>
    </citation>
    <scope>NUCLEOTIDE SEQUENCE</scope>
    <source>
        <strain evidence="3">Expedition CK06-06</strain>
    </source>
</reference>
<proteinExistence type="predicted"/>
<gene>
    <name evidence="3" type="ORF">S03H2_00101</name>
</gene>